<dbReference type="InterPro" id="IPR058541">
    <property type="entry name" value="Ig_TPPC8_1st"/>
</dbReference>
<evidence type="ECO:0000259" key="1">
    <source>
        <dbReference type="Pfam" id="PF24545"/>
    </source>
</evidence>
<dbReference type="EMBL" id="JAHRHJ020000009">
    <property type="protein sequence ID" value="KAH9302441.1"/>
    <property type="molecule type" value="Genomic_DNA"/>
</dbReference>
<feature type="domain" description="TPPC8 first Ig-like" evidence="1">
    <location>
        <begin position="371"/>
        <end position="445"/>
    </location>
</feature>
<dbReference type="Proteomes" id="UP000824469">
    <property type="component" value="Unassembled WGS sequence"/>
</dbReference>
<dbReference type="Pfam" id="PF24545">
    <property type="entry name" value="Ig_TPPC8_1st"/>
    <property type="match status" value="1"/>
</dbReference>
<dbReference type="SUPFAM" id="SSF48452">
    <property type="entry name" value="TPR-like"/>
    <property type="match status" value="1"/>
</dbReference>
<comment type="caution">
    <text evidence="2">The sequence shown here is derived from an EMBL/GenBank/DDBJ whole genome shotgun (WGS) entry which is preliminary data.</text>
</comment>
<dbReference type="GO" id="GO:1990072">
    <property type="term" value="C:TRAPPIII protein complex"/>
    <property type="evidence" value="ECO:0007669"/>
    <property type="project" value="TreeGrafter"/>
</dbReference>
<gene>
    <name evidence="2" type="ORF">KI387_014024</name>
</gene>
<protein>
    <recommendedName>
        <fullName evidence="1">TPPC8 first Ig-like domain-containing protein</fullName>
    </recommendedName>
</protein>
<dbReference type="InterPro" id="IPR011990">
    <property type="entry name" value="TPR-like_helical_dom_sf"/>
</dbReference>
<proteinExistence type="predicted"/>
<dbReference type="PANTHER" id="PTHR12975">
    <property type="entry name" value="TRANSPORT PROTEIN TRAPP"/>
    <property type="match status" value="1"/>
</dbReference>
<evidence type="ECO:0000313" key="3">
    <source>
        <dbReference type="Proteomes" id="UP000824469"/>
    </source>
</evidence>
<sequence>MFNKLHLYLRVLVRNSSLDRILGRFLSKSDVEEMNEFMQDLSVKHIIPYMEQKIRSLNQQVLATRRGLKNQIKNLWWRKGKDDTSDVSNGPLYTFSSIESQIRVLGDYAFMLRDYELALSNYRLLSSDYKIDKAWKRYAGVQEMIGFSLFMLDQSRKEAEYSMETAFTTYQRTGVSGQRYATRCALWWAEMLKARGQYKDAANVYNRISSEEPSLRAGVLLEQTAYCYLRAKPTMLRKFGFYLVLAGNRYNICGQRKHAIRAYISVLSVFEGNGWKYIGDHVHFNLGRWYAVLGKSDLAIEHFMRLLACSHQPAVAQEAFLRDFLQIFQSLDKRDKMLKLDLPIINMPSLRVRFEDHRTYASSEAVLLPEKIWQSLEEGLVPSMPSAMTNWLESATKSSAKSWKGKDRNVCIAGEMVGVEIEFKNPLEIPLNISAVSLICNFRPEIMENRVGIFHV</sequence>
<accession>A0AA38FHU6</accession>
<dbReference type="AlphaFoldDB" id="A0AA38FHU6"/>
<organism evidence="2 3">
    <name type="scientific">Taxus chinensis</name>
    <name type="common">Chinese yew</name>
    <name type="synonym">Taxus wallichiana var. chinensis</name>
    <dbReference type="NCBI Taxonomy" id="29808"/>
    <lineage>
        <taxon>Eukaryota</taxon>
        <taxon>Viridiplantae</taxon>
        <taxon>Streptophyta</taxon>
        <taxon>Embryophyta</taxon>
        <taxon>Tracheophyta</taxon>
        <taxon>Spermatophyta</taxon>
        <taxon>Pinopsida</taxon>
        <taxon>Pinidae</taxon>
        <taxon>Conifers II</taxon>
        <taxon>Cupressales</taxon>
        <taxon>Taxaceae</taxon>
        <taxon>Taxus</taxon>
    </lineage>
</organism>
<dbReference type="InterPro" id="IPR024420">
    <property type="entry name" value="TRAPP_III_complex_Trs85"/>
</dbReference>
<reference evidence="2 3" key="1">
    <citation type="journal article" date="2021" name="Nat. Plants">
        <title>The Taxus genome provides insights into paclitaxel biosynthesis.</title>
        <authorList>
            <person name="Xiong X."/>
            <person name="Gou J."/>
            <person name="Liao Q."/>
            <person name="Li Y."/>
            <person name="Zhou Q."/>
            <person name="Bi G."/>
            <person name="Li C."/>
            <person name="Du R."/>
            <person name="Wang X."/>
            <person name="Sun T."/>
            <person name="Guo L."/>
            <person name="Liang H."/>
            <person name="Lu P."/>
            <person name="Wu Y."/>
            <person name="Zhang Z."/>
            <person name="Ro D.K."/>
            <person name="Shang Y."/>
            <person name="Huang S."/>
            <person name="Yan J."/>
        </authorList>
    </citation>
    <scope>NUCLEOTIDE SEQUENCE [LARGE SCALE GENOMIC DNA]</scope>
    <source>
        <strain evidence="2">Ta-2019</strain>
    </source>
</reference>
<evidence type="ECO:0000313" key="2">
    <source>
        <dbReference type="EMBL" id="KAH9302441.1"/>
    </source>
</evidence>
<dbReference type="Pfam" id="PF12739">
    <property type="entry name" value="TRAPPC-Trs85"/>
    <property type="match status" value="1"/>
</dbReference>
<name>A0AA38FHU6_TAXCH</name>
<dbReference type="OMA" id="HAIRAYM"/>
<keyword evidence="3" id="KW-1185">Reference proteome</keyword>
<dbReference type="Gene3D" id="1.25.40.10">
    <property type="entry name" value="Tetratricopeptide repeat domain"/>
    <property type="match status" value="1"/>
</dbReference>
<dbReference type="PANTHER" id="PTHR12975:SF6">
    <property type="entry name" value="TRAFFICKING PROTEIN PARTICLE COMPLEX SUBUNIT 8"/>
    <property type="match status" value="1"/>
</dbReference>